<evidence type="ECO:0000313" key="2">
    <source>
        <dbReference type="Proteomes" id="UP001139289"/>
    </source>
</evidence>
<keyword evidence="2" id="KW-1185">Reference proteome</keyword>
<protein>
    <submittedName>
        <fullName evidence="1">TetR/AcrR family transcriptional regulator C-terminal ligand-binding domain-containing protein</fullName>
    </submittedName>
</protein>
<organism evidence="1 2">
    <name type="scientific">Microbacterium tenebrionis</name>
    <dbReference type="NCBI Taxonomy" id="2830665"/>
    <lineage>
        <taxon>Bacteria</taxon>
        <taxon>Bacillati</taxon>
        <taxon>Actinomycetota</taxon>
        <taxon>Actinomycetes</taxon>
        <taxon>Micrococcales</taxon>
        <taxon>Microbacteriaceae</taxon>
        <taxon>Microbacterium</taxon>
    </lineage>
</organism>
<reference evidence="1" key="1">
    <citation type="submission" date="2021-04" db="EMBL/GenBank/DDBJ databases">
        <title>Microbacterium tenobrionis sp. nov. and Microbacterium allomyrinae sp. nov., isolated from larvae of Tenobrio molitor and Allomyrina dichotoma, respectively.</title>
        <authorList>
            <person name="Lee S.D."/>
        </authorList>
    </citation>
    <scope>NUCLEOTIDE SEQUENCE</scope>
    <source>
        <strain evidence="1">YMB-B2</strain>
    </source>
</reference>
<dbReference type="SUPFAM" id="SSF48498">
    <property type="entry name" value="Tetracyclin repressor-like, C-terminal domain"/>
    <property type="match status" value="1"/>
</dbReference>
<sequence length="106" mass="10796">MTPAYGPPRSVLSILDAPQGGALLRSLVAAATENAAVGAHLGESLGVEEHLSGRLRGGIRDGQLAADAPVEQIGGAILGAIIVESLGRGSQDRDAILSLARFLFAR</sequence>
<evidence type="ECO:0000313" key="1">
    <source>
        <dbReference type="EMBL" id="MCC2028543.1"/>
    </source>
</evidence>
<dbReference type="InterPro" id="IPR036271">
    <property type="entry name" value="Tet_transcr_reg_TetR-rel_C_sf"/>
</dbReference>
<gene>
    <name evidence="1" type="ORF">KEC56_03220</name>
</gene>
<dbReference type="RefSeq" id="WP_227529781.1">
    <property type="nucleotide sequence ID" value="NZ_JAGTTM010000001.1"/>
</dbReference>
<dbReference type="AlphaFoldDB" id="A0A9X1S0B5"/>
<name>A0A9X1S0B5_9MICO</name>
<dbReference type="Proteomes" id="UP001139289">
    <property type="component" value="Unassembled WGS sequence"/>
</dbReference>
<accession>A0A9X1S0B5</accession>
<comment type="caution">
    <text evidence="1">The sequence shown here is derived from an EMBL/GenBank/DDBJ whole genome shotgun (WGS) entry which is preliminary data.</text>
</comment>
<dbReference type="EMBL" id="JAGTTM010000001">
    <property type="protein sequence ID" value="MCC2028543.1"/>
    <property type="molecule type" value="Genomic_DNA"/>
</dbReference>
<proteinExistence type="predicted"/>
<dbReference type="Gene3D" id="1.10.357.10">
    <property type="entry name" value="Tetracycline Repressor, domain 2"/>
    <property type="match status" value="1"/>
</dbReference>